<keyword evidence="6" id="KW-1185">Reference proteome</keyword>
<evidence type="ECO:0000259" key="4">
    <source>
        <dbReference type="PROSITE" id="PS50002"/>
    </source>
</evidence>
<dbReference type="GeneID" id="33561835"/>
<dbReference type="OrthoDB" id="6129702at2759"/>
<dbReference type="InParanoid" id="A0A1Y2G6U1"/>
<dbReference type="CDD" id="cd00174">
    <property type="entry name" value="SH3"/>
    <property type="match status" value="1"/>
</dbReference>
<feature type="compositionally biased region" description="Polar residues" evidence="3">
    <location>
        <begin position="225"/>
        <end position="237"/>
    </location>
</feature>
<dbReference type="AlphaFoldDB" id="A0A1Y2G6U1"/>
<dbReference type="STRING" id="64571.A0A1Y2G6U1"/>
<feature type="region of interest" description="Disordered" evidence="3">
    <location>
        <begin position="66"/>
        <end position="134"/>
    </location>
</feature>
<dbReference type="PANTHER" id="PTHR46026">
    <property type="entry name" value="RHO-TYPE GUANINE NUCLEOTIDE EXCHANGE FACTOR, ISOFORM F"/>
    <property type="match status" value="1"/>
</dbReference>
<evidence type="ECO:0000256" key="2">
    <source>
        <dbReference type="PROSITE-ProRule" id="PRU00192"/>
    </source>
</evidence>
<dbReference type="SMART" id="SM00326">
    <property type="entry name" value="SH3"/>
    <property type="match status" value="1"/>
</dbReference>
<organism evidence="5 6">
    <name type="scientific">Lobosporangium transversale</name>
    <dbReference type="NCBI Taxonomy" id="64571"/>
    <lineage>
        <taxon>Eukaryota</taxon>
        <taxon>Fungi</taxon>
        <taxon>Fungi incertae sedis</taxon>
        <taxon>Mucoromycota</taxon>
        <taxon>Mortierellomycotina</taxon>
        <taxon>Mortierellomycetes</taxon>
        <taxon>Mortierellales</taxon>
        <taxon>Mortierellaceae</taxon>
        <taxon>Lobosporangium</taxon>
    </lineage>
</organism>
<dbReference type="InterPro" id="IPR001452">
    <property type="entry name" value="SH3_domain"/>
</dbReference>
<proteinExistence type="predicted"/>
<feature type="compositionally biased region" description="Polar residues" evidence="3">
    <location>
        <begin position="106"/>
        <end position="134"/>
    </location>
</feature>
<feature type="domain" description="SH3" evidence="4">
    <location>
        <begin position="6"/>
        <end position="66"/>
    </location>
</feature>
<gene>
    <name evidence="5" type="ORF">BCR41DRAFT_217928</name>
</gene>
<evidence type="ECO:0000256" key="3">
    <source>
        <dbReference type="SAM" id="MobiDB-lite"/>
    </source>
</evidence>
<sequence>MEHGLPVVCTVRVIYAFTAKEEGDLTINKGDIIKVHDNDGGWWKGTLLPDGIYGNFPSNFVEVISTNDDDSERSSPRSQPQSYRRQHSRQSSVDSSKFTKRKPVNTMLSNTNGTNKTGLTSSSASHLPYSGSTNASSISLGATSRKNPQAIIGDSGLCTTLPGAFPIASDTEKEPYLDSPGIQSDADYHLEYTSNQRRNSTSSALMDPSSPVHTTTYAAAESAVRQVSNRYSMPNLTDDTRTQQRHHPQHRSRDFTRPASAMYLQESDMGNKNSSSIWRGNSSGVSLAAYSDYGDFQNQELQDDQDYSEEQHHVESEILPTQQYDSFAGAPVQGHTNESLRYRPSYRHSGVSTGSAPFDYAPQQHQQQQQSIYSTNLSELSLENLAKHNRSQGALDKPKSQGTYGGGHRRNLSQVSLKPEGSAAFNPYDHQAQMYQAEHQSTFPVSARRSSLPRAPSIVIPQPKARPHSAYALSAPFQFSPTESSPSSYSAAQMHQLSRSPSSSATADSKGTAETLSSGGTAMSGASAIGTRDVRRKSETARMPQSNLMTASNFATRRFSVDAKDPLTSASVVGVSGTGESAAGDKAMDDASMSENLESLGAYTAKKPKASLMRAFKQILNPKKVAEKDAIRNKNEHFAWIEMQKSLKRVHSPEPGKEDTQFFADEDSAQENQDPFEIVKRCQPMRDSPPVPGGITSNNALELGPISIIQTTCLIYLG</sequence>
<feature type="compositionally biased region" description="Low complexity" evidence="3">
    <location>
        <begin position="498"/>
        <end position="531"/>
    </location>
</feature>
<feature type="region of interest" description="Disordered" evidence="3">
    <location>
        <begin position="482"/>
        <end position="548"/>
    </location>
</feature>
<dbReference type="RefSeq" id="XP_021875853.1">
    <property type="nucleotide sequence ID" value="XM_022019991.1"/>
</dbReference>
<dbReference type="Gene3D" id="2.30.30.40">
    <property type="entry name" value="SH3 Domains"/>
    <property type="match status" value="1"/>
</dbReference>
<protein>
    <recommendedName>
        <fullName evidence="4">SH3 domain-containing protein</fullName>
    </recommendedName>
</protein>
<name>A0A1Y2G6U1_9FUNG</name>
<comment type="caution">
    <text evidence="5">The sequence shown here is derived from an EMBL/GenBank/DDBJ whole genome shotgun (WGS) entry which is preliminary data.</text>
</comment>
<dbReference type="GO" id="GO:0005737">
    <property type="term" value="C:cytoplasm"/>
    <property type="evidence" value="ECO:0007669"/>
    <property type="project" value="TreeGrafter"/>
</dbReference>
<dbReference type="Proteomes" id="UP000193648">
    <property type="component" value="Unassembled WGS sequence"/>
</dbReference>
<dbReference type="InterPro" id="IPR036028">
    <property type="entry name" value="SH3-like_dom_sf"/>
</dbReference>
<accession>A0A1Y2G6U1</accession>
<feature type="region of interest" description="Disordered" evidence="3">
    <location>
        <begin position="224"/>
        <end position="258"/>
    </location>
</feature>
<evidence type="ECO:0000313" key="6">
    <source>
        <dbReference type="Proteomes" id="UP000193648"/>
    </source>
</evidence>
<dbReference type="GO" id="GO:0005085">
    <property type="term" value="F:guanyl-nucleotide exchange factor activity"/>
    <property type="evidence" value="ECO:0007669"/>
    <property type="project" value="TreeGrafter"/>
</dbReference>
<evidence type="ECO:0000313" key="5">
    <source>
        <dbReference type="EMBL" id="ORY99527.1"/>
    </source>
</evidence>
<reference evidence="5 6" key="1">
    <citation type="submission" date="2016-07" db="EMBL/GenBank/DDBJ databases">
        <title>Pervasive Adenine N6-methylation of Active Genes in Fungi.</title>
        <authorList>
            <consortium name="DOE Joint Genome Institute"/>
            <person name="Mondo S.J."/>
            <person name="Dannebaum R.O."/>
            <person name="Kuo R.C."/>
            <person name="Labutti K."/>
            <person name="Haridas S."/>
            <person name="Kuo A."/>
            <person name="Salamov A."/>
            <person name="Ahrendt S.R."/>
            <person name="Lipzen A."/>
            <person name="Sullivan W."/>
            <person name="Andreopoulos W.B."/>
            <person name="Clum A."/>
            <person name="Lindquist E."/>
            <person name="Daum C."/>
            <person name="Ramamoorthy G.K."/>
            <person name="Gryganskyi A."/>
            <person name="Culley D."/>
            <person name="Magnuson J.K."/>
            <person name="James T.Y."/>
            <person name="O'Malley M.A."/>
            <person name="Stajich J.E."/>
            <person name="Spatafora J.W."/>
            <person name="Visel A."/>
            <person name="Grigoriev I.V."/>
        </authorList>
    </citation>
    <scope>NUCLEOTIDE SEQUENCE [LARGE SCALE GENOMIC DNA]</scope>
    <source>
        <strain evidence="5 6">NRRL 3116</strain>
    </source>
</reference>
<dbReference type="Pfam" id="PF00018">
    <property type="entry name" value="SH3_1"/>
    <property type="match status" value="1"/>
</dbReference>
<feature type="region of interest" description="Disordered" evidence="3">
    <location>
        <begin position="447"/>
        <end position="466"/>
    </location>
</feature>
<dbReference type="PROSITE" id="PS50002">
    <property type="entry name" value="SH3"/>
    <property type="match status" value="1"/>
</dbReference>
<keyword evidence="1 2" id="KW-0728">SH3 domain</keyword>
<dbReference type="EMBL" id="MCFF01000068">
    <property type="protein sequence ID" value="ORY99527.1"/>
    <property type="molecule type" value="Genomic_DNA"/>
</dbReference>
<feature type="region of interest" description="Disordered" evidence="3">
    <location>
        <begin position="389"/>
        <end position="412"/>
    </location>
</feature>
<feature type="compositionally biased region" description="Low complexity" evidence="3">
    <location>
        <begin position="447"/>
        <end position="457"/>
    </location>
</feature>
<dbReference type="PANTHER" id="PTHR46026:SF1">
    <property type="entry name" value="RHO-TYPE GUANINE NUCLEOTIDE EXCHANGE FACTOR, ISOFORM F"/>
    <property type="match status" value="1"/>
</dbReference>
<dbReference type="SUPFAM" id="SSF50044">
    <property type="entry name" value="SH3-domain"/>
    <property type="match status" value="1"/>
</dbReference>
<feature type="region of interest" description="Disordered" evidence="3">
    <location>
        <begin position="345"/>
        <end position="371"/>
    </location>
</feature>
<evidence type="ECO:0000256" key="1">
    <source>
        <dbReference type="ARBA" id="ARBA00022443"/>
    </source>
</evidence>